<organism evidence="4 5">
    <name type="scientific">Candidatus Zambryskibacteria bacterium RIFCSPHIGHO2_01_FULL_49_18</name>
    <dbReference type="NCBI Taxonomy" id="1802740"/>
    <lineage>
        <taxon>Bacteria</taxon>
        <taxon>Candidatus Zambryskiibacteriota</taxon>
    </lineage>
</organism>
<keyword evidence="1" id="KW-0175">Coiled coil</keyword>
<proteinExistence type="predicted"/>
<sequence>MLKLIPLNSILFIVLLFLVPSNAFAQELPEAFVGPGGCTIKEECRSYCNIDSNKEECLTFAVEKGMMTQEEADKARKFLNQTGPGGCRGDECKNYCEDPTHTEECLKFAVENGMIDEAQAARMRKMKEIAEMSGPGGCKGQECRAYCEDEAHMEECFAFARENGLVGEKEVEGYETGKKIRAKIETAGGPGGCRSERECHEYCSDASRVEECVAFGAESTGKSPEEIRRMLEEFKNNNDGERFEPNKFREPEGFRQDRENFEERRQEYERRMMEARERREGMMREGYGAPERIMPPEAFEQYRDMRPPEGQMPPESYQTLPPEQYRTYEQPPQEFQRTYESAPAPEPQPTSYDHSRSFLANVWSAFLAPFKNR</sequence>
<accession>A0A1G2T173</accession>
<feature type="region of interest" description="Disordered" evidence="2">
    <location>
        <begin position="326"/>
        <end position="354"/>
    </location>
</feature>
<evidence type="ECO:0000256" key="1">
    <source>
        <dbReference type="SAM" id="Coils"/>
    </source>
</evidence>
<feature type="chain" id="PRO_5009584512" evidence="3">
    <location>
        <begin position="26"/>
        <end position="373"/>
    </location>
</feature>
<evidence type="ECO:0000313" key="4">
    <source>
        <dbReference type="EMBL" id="OHA91020.1"/>
    </source>
</evidence>
<dbReference type="EMBL" id="MHVJ01000015">
    <property type="protein sequence ID" value="OHA91020.1"/>
    <property type="molecule type" value="Genomic_DNA"/>
</dbReference>
<feature type="signal peptide" evidence="3">
    <location>
        <begin position="1"/>
        <end position="25"/>
    </location>
</feature>
<protein>
    <submittedName>
        <fullName evidence="4">Uncharacterized protein</fullName>
    </submittedName>
</protein>
<dbReference type="Proteomes" id="UP000178612">
    <property type="component" value="Unassembled WGS sequence"/>
</dbReference>
<gene>
    <name evidence="4" type="ORF">A2758_01365</name>
</gene>
<evidence type="ECO:0000256" key="2">
    <source>
        <dbReference type="SAM" id="MobiDB-lite"/>
    </source>
</evidence>
<comment type="caution">
    <text evidence="4">The sequence shown here is derived from an EMBL/GenBank/DDBJ whole genome shotgun (WGS) entry which is preliminary data.</text>
</comment>
<name>A0A1G2T173_9BACT</name>
<evidence type="ECO:0000256" key="3">
    <source>
        <dbReference type="SAM" id="SignalP"/>
    </source>
</evidence>
<feature type="coiled-coil region" evidence="1">
    <location>
        <begin position="258"/>
        <end position="285"/>
    </location>
</feature>
<reference evidence="4 5" key="1">
    <citation type="journal article" date="2016" name="Nat. Commun.">
        <title>Thousands of microbial genomes shed light on interconnected biogeochemical processes in an aquifer system.</title>
        <authorList>
            <person name="Anantharaman K."/>
            <person name="Brown C.T."/>
            <person name="Hug L.A."/>
            <person name="Sharon I."/>
            <person name="Castelle C.J."/>
            <person name="Probst A.J."/>
            <person name="Thomas B.C."/>
            <person name="Singh A."/>
            <person name="Wilkins M.J."/>
            <person name="Karaoz U."/>
            <person name="Brodie E.L."/>
            <person name="Williams K.H."/>
            <person name="Hubbard S.S."/>
            <person name="Banfield J.F."/>
        </authorList>
    </citation>
    <scope>NUCLEOTIDE SEQUENCE [LARGE SCALE GENOMIC DNA]</scope>
</reference>
<evidence type="ECO:0000313" key="5">
    <source>
        <dbReference type="Proteomes" id="UP000178612"/>
    </source>
</evidence>
<dbReference type="AlphaFoldDB" id="A0A1G2T173"/>
<keyword evidence="3" id="KW-0732">Signal</keyword>